<dbReference type="InterPro" id="IPR001650">
    <property type="entry name" value="Helicase_C-like"/>
</dbReference>
<dbReference type="EC" id="3.6.4.13" evidence="2"/>
<evidence type="ECO:0000256" key="3">
    <source>
        <dbReference type="ARBA" id="ARBA00022741"/>
    </source>
</evidence>
<comment type="function">
    <text evidence="1">ATP-binding RNA helicase involved in the biogenesis of 60S ribosomal subunits and is required for the normal formation of 25S and 5.8S rRNAs.</text>
</comment>
<evidence type="ECO:0000256" key="8">
    <source>
        <dbReference type="ARBA" id="ARBA00047984"/>
    </source>
</evidence>
<dbReference type="InterPro" id="IPR027417">
    <property type="entry name" value="P-loop_NTPase"/>
</dbReference>
<proteinExistence type="predicted"/>
<feature type="compositionally biased region" description="Low complexity" evidence="9">
    <location>
        <begin position="578"/>
        <end position="589"/>
    </location>
</feature>
<keyword evidence="3" id="KW-0547">Nucleotide-binding</keyword>
<evidence type="ECO:0000256" key="2">
    <source>
        <dbReference type="ARBA" id="ARBA00012552"/>
    </source>
</evidence>
<feature type="region of interest" description="Disordered" evidence="9">
    <location>
        <begin position="514"/>
        <end position="670"/>
    </location>
</feature>
<organism evidence="11">
    <name type="scientific">Rosellinia necatrix</name>
    <name type="common">White root-rot fungus</name>
    <dbReference type="NCBI Taxonomy" id="77044"/>
    <lineage>
        <taxon>Eukaryota</taxon>
        <taxon>Fungi</taxon>
        <taxon>Dikarya</taxon>
        <taxon>Ascomycota</taxon>
        <taxon>Pezizomycotina</taxon>
        <taxon>Sordariomycetes</taxon>
        <taxon>Xylariomycetidae</taxon>
        <taxon>Xylariales</taxon>
        <taxon>Xylariaceae</taxon>
        <taxon>Rosellinia</taxon>
    </lineage>
</organism>
<dbReference type="STRING" id="77044.A0A1S8A7D4"/>
<feature type="compositionally biased region" description="Acidic residues" evidence="9">
    <location>
        <begin position="369"/>
        <end position="415"/>
    </location>
</feature>
<feature type="domain" description="Helicase C-terminal" evidence="10">
    <location>
        <begin position="60"/>
        <end position="225"/>
    </location>
</feature>
<evidence type="ECO:0000256" key="6">
    <source>
        <dbReference type="ARBA" id="ARBA00022840"/>
    </source>
</evidence>
<evidence type="ECO:0000313" key="12">
    <source>
        <dbReference type="Proteomes" id="UP000054516"/>
    </source>
</evidence>
<dbReference type="InterPro" id="IPR012541">
    <property type="entry name" value="DBP10_C"/>
</dbReference>
<dbReference type="AlphaFoldDB" id="A0A1S8A7D4"/>
<reference evidence="11" key="1">
    <citation type="submission" date="2016-03" db="EMBL/GenBank/DDBJ databases">
        <title>Draft genome sequence of Rosellinia necatrix.</title>
        <authorList>
            <person name="Kanematsu S."/>
        </authorList>
    </citation>
    <scope>NUCLEOTIDE SEQUENCE [LARGE SCALE GENOMIC DNA]</scope>
    <source>
        <strain evidence="11">W97</strain>
    </source>
</reference>
<dbReference type="Pfam" id="PF08147">
    <property type="entry name" value="DBP10CT"/>
    <property type="match status" value="1"/>
</dbReference>
<evidence type="ECO:0000259" key="10">
    <source>
        <dbReference type="PROSITE" id="PS51194"/>
    </source>
</evidence>
<keyword evidence="4" id="KW-0378">Hydrolase</keyword>
<keyword evidence="12" id="KW-1185">Reference proteome</keyword>
<dbReference type="GO" id="GO:0005634">
    <property type="term" value="C:nucleus"/>
    <property type="evidence" value="ECO:0007669"/>
    <property type="project" value="InterPro"/>
</dbReference>
<dbReference type="OrthoDB" id="10261375at2759"/>
<evidence type="ECO:0000256" key="5">
    <source>
        <dbReference type="ARBA" id="ARBA00022806"/>
    </source>
</evidence>
<dbReference type="PANTHER" id="PTHR47959">
    <property type="entry name" value="ATP-DEPENDENT RNA HELICASE RHLE-RELATED"/>
    <property type="match status" value="1"/>
</dbReference>
<dbReference type="EMBL" id="DF977463">
    <property type="protein sequence ID" value="GAW25998.1"/>
    <property type="molecule type" value="Genomic_DNA"/>
</dbReference>
<evidence type="ECO:0000313" key="11">
    <source>
        <dbReference type="EMBL" id="GAW25998.1"/>
    </source>
</evidence>
<dbReference type="Gene3D" id="3.40.50.300">
    <property type="entry name" value="P-loop containing nucleotide triphosphate hydrolases"/>
    <property type="match status" value="1"/>
</dbReference>
<dbReference type="Proteomes" id="UP000054516">
    <property type="component" value="Unassembled WGS sequence"/>
</dbReference>
<dbReference type="PROSITE" id="PS51194">
    <property type="entry name" value="HELICASE_CTER"/>
    <property type="match status" value="1"/>
</dbReference>
<sequence length="670" mass="73739">MPDETLSDPILIRLDADTKISPDLEAAVFTVKGAEKLGTLLHILHDVIKIPTGLPEGVAELSENFSKKRKRGAPNTPYEKQKPSPHSTIVFTSTKHDVEFLQTMLTLAGFAVAYVYGSLDQTARKTQVENFRGGRANILVVTDVAARGIDIPLLYNTINYSFPATPKLYIHRVGRVARAGMRGWAYSLVKDTDVPYLLDLQLFLSQKLVLGKSGEGRPNFTSDMIVGAPLRSKVENYVEWLNKMLSDDSDLTALQRVSEKAEKLYLKTRNSASSQSARRSREVVLSKGFSQVHPIYGDDVSAVEDDRADMMAKISGFKPQETIFEIHRAAKGAKGGRSKEAEVIKSIRERFGPRRTADGEDNAPTSAELSDEDGPVAVEAEDVGDFDVEVDEEANESSGEKDDDMEDPADSDSEMEVTISNHIDTSTKSRKAKSTGPGDFRDAEFMAYEPRTINAAEARAYGVHSGGQSNASGNFVEAARSATFDLTNDEGAKAFGVPTRAGLRWDKKNAKYVSRANDEDGSRAQAGKKAGGGGVKMVRGESGVKIAASFQSGRFDRWRKEQRVGRLPRVGEAERRGPGSAAAAPGSRGNTIGGGPRYKHKQEKAPKDADKYRDDYHVRKKRVAEAKEKRVGRFRDGDGNKKELKNAEDIRKDRKQKELRRQKNARPARK</sequence>
<feature type="compositionally biased region" description="Basic and acidic residues" evidence="9">
    <location>
        <begin position="603"/>
        <end position="661"/>
    </location>
</feature>
<accession>A0A1S8A7D4</accession>
<dbReference type="SUPFAM" id="SSF52540">
    <property type="entry name" value="P-loop containing nucleoside triphosphate hydrolases"/>
    <property type="match status" value="1"/>
</dbReference>
<feature type="compositionally biased region" description="Basic and acidic residues" evidence="9">
    <location>
        <begin position="337"/>
        <end position="358"/>
    </location>
</feature>
<evidence type="ECO:0000256" key="4">
    <source>
        <dbReference type="ARBA" id="ARBA00022801"/>
    </source>
</evidence>
<dbReference type="CDD" id="cd18787">
    <property type="entry name" value="SF2_C_DEAD"/>
    <property type="match status" value="1"/>
</dbReference>
<dbReference type="GO" id="GO:0016887">
    <property type="term" value="F:ATP hydrolysis activity"/>
    <property type="evidence" value="ECO:0007669"/>
    <property type="project" value="RHEA"/>
</dbReference>
<dbReference type="Pfam" id="PF00271">
    <property type="entry name" value="Helicase_C"/>
    <property type="match status" value="1"/>
</dbReference>
<feature type="region of interest" description="Disordered" evidence="9">
    <location>
        <begin position="329"/>
        <end position="439"/>
    </location>
</feature>
<comment type="catalytic activity">
    <reaction evidence="8">
        <text>ATP + H2O = ADP + phosphate + H(+)</text>
        <dbReference type="Rhea" id="RHEA:13065"/>
        <dbReference type="ChEBI" id="CHEBI:15377"/>
        <dbReference type="ChEBI" id="CHEBI:15378"/>
        <dbReference type="ChEBI" id="CHEBI:30616"/>
        <dbReference type="ChEBI" id="CHEBI:43474"/>
        <dbReference type="ChEBI" id="CHEBI:456216"/>
        <dbReference type="EC" id="3.6.4.13"/>
    </reaction>
</comment>
<evidence type="ECO:0000256" key="9">
    <source>
        <dbReference type="SAM" id="MobiDB-lite"/>
    </source>
</evidence>
<keyword evidence="7" id="KW-0694">RNA-binding</keyword>
<dbReference type="GO" id="GO:0005524">
    <property type="term" value="F:ATP binding"/>
    <property type="evidence" value="ECO:0007669"/>
    <property type="project" value="UniProtKB-KW"/>
</dbReference>
<feature type="region of interest" description="Disordered" evidence="9">
    <location>
        <begin position="65"/>
        <end position="86"/>
    </location>
</feature>
<dbReference type="OMA" id="YEPRTIN"/>
<keyword evidence="6" id="KW-0067">ATP-binding</keyword>
<feature type="compositionally biased region" description="Basic and acidic residues" evidence="9">
    <location>
        <begin position="554"/>
        <end position="577"/>
    </location>
</feature>
<protein>
    <recommendedName>
        <fullName evidence="2">RNA helicase</fullName>
        <ecNumber evidence="2">3.6.4.13</ecNumber>
    </recommendedName>
</protein>
<dbReference type="SMART" id="SM00490">
    <property type="entry name" value="HELICc"/>
    <property type="match status" value="1"/>
</dbReference>
<keyword evidence="5 11" id="KW-0347">Helicase</keyword>
<dbReference type="GO" id="GO:0003724">
    <property type="term" value="F:RNA helicase activity"/>
    <property type="evidence" value="ECO:0007669"/>
    <property type="project" value="UniProtKB-EC"/>
</dbReference>
<dbReference type="InterPro" id="IPR050079">
    <property type="entry name" value="DEAD_box_RNA_helicase"/>
</dbReference>
<gene>
    <name evidence="11" type="ORF">SAMD00023353_1800470</name>
</gene>
<dbReference type="PANTHER" id="PTHR47959:SF8">
    <property type="entry name" value="RNA HELICASE"/>
    <property type="match status" value="1"/>
</dbReference>
<evidence type="ECO:0000256" key="1">
    <source>
        <dbReference type="ARBA" id="ARBA00003706"/>
    </source>
</evidence>
<evidence type="ECO:0000256" key="7">
    <source>
        <dbReference type="ARBA" id="ARBA00022884"/>
    </source>
</evidence>
<dbReference type="GO" id="GO:0005829">
    <property type="term" value="C:cytosol"/>
    <property type="evidence" value="ECO:0007669"/>
    <property type="project" value="TreeGrafter"/>
</dbReference>
<dbReference type="GO" id="GO:0003723">
    <property type="term" value="F:RNA binding"/>
    <property type="evidence" value="ECO:0007669"/>
    <property type="project" value="UniProtKB-KW"/>
</dbReference>
<name>A0A1S8A7D4_ROSNE</name>
<dbReference type="SMART" id="SM01123">
    <property type="entry name" value="DBP10CT"/>
    <property type="match status" value="1"/>
</dbReference>